<comment type="subunit">
    <text evidence="2">Homotetramer.</text>
</comment>
<dbReference type="PROSITE" id="PS00071">
    <property type="entry name" value="GAPDH"/>
    <property type="match status" value="1"/>
</dbReference>
<feature type="site" description="Activates thiol group during catalysis" evidence="7">
    <location>
        <position position="176"/>
    </location>
</feature>
<protein>
    <recommendedName>
        <fullName evidence="9">Glyceraldehyde-3-phosphate dehydrogenase</fullName>
        <ecNumber evidence="9">1.2.1.-</ecNumber>
    </recommendedName>
</protein>
<gene>
    <name evidence="11" type="primary">gap</name>
    <name evidence="11" type="ORF">E4021_15590</name>
</gene>
<evidence type="ECO:0000256" key="6">
    <source>
        <dbReference type="PIRSR" id="PIRSR000149-3"/>
    </source>
</evidence>
<dbReference type="InterPro" id="IPR036291">
    <property type="entry name" value="NAD(P)-bd_dom_sf"/>
</dbReference>
<evidence type="ECO:0000259" key="10">
    <source>
        <dbReference type="SMART" id="SM00846"/>
    </source>
</evidence>
<dbReference type="SMART" id="SM00846">
    <property type="entry name" value="Gp_dh_N"/>
    <property type="match status" value="1"/>
</dbReference>
<dbReference type="PIRSF" id="PIRSF000149">
    <property type="entry name" value="GAP_DH"/>
    <property type="match status" value="1"/>
</dbReference>
<dbReference type="Proteomes" id="UP000308528">
    <property type="component" value="Unassembled WGS sequence"/>
</dbReference>
<dbReference type="FunFam" id="3.30.360.10:FF:000002">
    <property type="entry name" value="Glyceraldehyde-3-phosphate dehydrogenase"/>
    <property type="match status" value="1"/>
</dbReference>
<dbReference type="FunFam" id="3.40.50.720:FF:000001">
    <property type="entry name" value="Glyceraldehyde-3-phosphate dehydrogenase"/>
    <property type="match status" value="1"/>
</dbReference>
<dbReference type="RefSeq" id="WP_136460309.1">
    <property type="nucleotide sequence ID" value="NZ_SRSF01000010.1"/>
</dbReference>
<dbReference type="Gene3D" id="3.30.360.10">
    <property type="entry name" value="Dihydrodipicolinate Reductase, domain 2"/>
    <property type="match status" value="1"/>
</dbReference>
<keyword evidence="12" id="KW-1185">Reference proteome</keyword>
<dbReference type="InterPro" id="IPR006424">
    <property type="entry name" value="Glyceraldehyde-3-P_DH_1"/>
</dbReference>
<keyword evidence="3 9" id="KW-0560">Oxidoreductase</keyword>
<feature type="binding site" evidence="5">
    <location>
        <begin position="148"/>
        <end position="150"/>
    </location>
    <ligand>
        <name>D-glyceraldehyde 3-phosphate</name>
        <dbReference type="ChEBI" id="CHEBI:59776"/>
    </ligand>
</feature>
<keyword evidence="6" id="KW-0520">NAD</keyword>
<dbReference type="SUPFAM" id="SSF51735">
    <property type="entry name" value="NAD(P)-binding Rossmann-fold domains"/>
    <property type="match status" value="1"/>
</dbReference>
<feature type="binding site" evidence="6">
    <location>
        <position position="76"/>
    </location>
    <ligand>
        <name>NAD(+)</name>
        <dbReference type="ChEBI" id="CHEBI:57540"/>
    </ligand>
</feature>
<feature type="binding site" evidence="5">
    <location>
        <position position="230"/>
    </location>
    <ligand>
        <name>D-glyceraldehyde 3-phosphate</name>
        <dbReference type="ChEBI" id="CHEBI:59776"/>
    </ligand>
</feature>
<dbReference type="CDD" id="cd05214">
    <property type="entry name" value="GAPDH_I_N"/>
    <property type="match status" value="1"/>
</dbReference>
<accession>A0A4S4NJN2</accession>
<feature type="domain" description="Glyceraldehyde 3-phosphate dehydrogenase NAD(P) binding" evidence="10">
    <location>
        <begin position="2"/>
        <end position="149"/>
    </location>
</feature>
<feature type="binding site" evidence="5">
    <location>
        <begin position="207"/>
        <end position="208"/>
    </location>
    <ligand>
        <name>D-glyceraldehyde 3-phosphate</name>
        <dbReference type="ChEBI" id="CHEBI:59776"/>
    </ligand>
</feature>
<dbReference type="GO" id="GO:0006006">
    <property type="term" value="P:glucose metabolic process"/>
    <property type="evidence" value="ECO:0007669"/>
    <property type="project" value="InterPro"/>
</dbReference>
<dbReference type="EC" id="1.2.1.-" evidence="9"/>
<dbReference type="OrthoDB" id="9803304at2"/>
<evidence type="ECO:0000256" key="2">
    <source>
        <dbReference type="ARBA" id="ARBA00011881"/>
    </source>
</evidence>
<evidence type="ECO:0000256" key="1">
    <source>
        <dbReference type="ARBA" id="ARBA00007406"/>
    </source>
</evidence>
<dbReference type="InterPro" id="IPR020830">
    <property type="entry name" value="GlycerAld_3-P_DH_AS"/>
</dbReference>
<keyword evidence="6" id="KW-0547">Nucleotide-binding</keyword>
<feature type="binding site" evidence="6">
    <location>
        <position position="118"/>
    </location>
    <ligand>
        <name>NAD(+)</name>
        <dbReference type="ChEBI" id="CHEBI:57540"/>
    </ligand>
</feature>
<dbReference type="Gene3D" id="3.40.50.720">
    <property type="entry name" value="NAD(P)-binding Rossmann-like Domain"/>
    <property type="match status" value="1"/>
</dbReference>
<dbReference type="InterPro" id="IPR020828">
    <property type="entry name" value="GlycerAld_3-P_DH_NAD(P)-bd"/>
</dbReference>
<dbReference type="InterPro" id="IPR020831">
    <property type="entry name" value="GlycerAld/Erythrose_P_DH"/>
</dbReference>
<feature type="binding site" evidence="6">
    <location>
        <begin position="11"/>
        <end position="12"/>
    </location>
    <ligand>
        <name>NAD(+)</name>
        <dbReference type="ChEBI" id="CHEBI:57540"/>
    </ligand>
</feature>
<dbReference type="NCBIfam" id="TIGR01534">
    <property type="entry name" value="GAPDH-I"/>
    <property type="match status" value="1"/>
</dbReference>
<dbReference type="PRINTS" id="PR00078">
    <property type="entry name" value="G3PDHDRGNASE"/>
</dbReference>
<evidence type="ECO:0000256" key="7">
    <source>
        <dbReference type="PIRSR" id="PIRSR000149-4"/>
    </source>
</evidence>
<dbReference type="InterPro" id="IPR020829">
    <property type="entry name" value="GlycerAld_3-P_DH_cat"/>
</dbReference>
<evidence type="ECO:0000256" key="3">
    <source>
        <dbReference type="ARBA" id="ARBA00023002"/>
    </source>
</evidence>
<evidence type="ECO:0000313" key="12">
    <source>
        <dbReference type="Proteomes" id="UP000308528"/>
    </source>
</evidence>
<evidence type="ECO:0000256" key="4">
    <source>
        <dbReference type="PIRSR" id="PIRSR000149-1"/>
    </source>
</evidence>
<proteinExistence type="inferred from homology"/>
<evidence type="ECO:0000256" key="5">
    <source>
        <dbReference type="PIRSR" id="PIRSR000149-2"/>
    </source>
</evidence>
<feature type="binding site" evidence="6">
    <location>
        <position position="311"/>
    </location>
    <ligand>
        <name>NAD(+)</name>
        <dbReference type="ChEBI" id="CHEBI:57540"/>
    </ligand>
</feature>
<dbReference type="EMBL" id="SRSF01000010">
    <property type="protein sequence ID" value="THH36330.1"/>
    <property type="molecule type" value="Genomic_DNA"/>
</dbReference>
<evidence type="ECO:0000256" key="8">
    <source>
        <dbReference type="RuleBase" id="RU000397"/>
    </source>
</evidence>
<feature type="active site" description="Nucleophile" evidence="4">
    <location>
        <position position="149"/>
    </location>
</feature>
<dbReference type="GO" id="GO:0051287">
    <property type="term" value="F:NAD binding"/>
    <property type="evidence" value="ECO:0007669"/>
    <property type="project" value="InterPro"/>
</dbReference>
<evidence type="ECO:0000313" key="11">
    <source>
        <dbReference type="EMBL" id="THH36330.1"/>
    </source>
</evidence>
<feature type="binding site" evidence="5">
    <location>
        <position position="179"/>
    </location>
    <ligand>
        <name>D-glyceraldehyde 3-phosphate</name>
        <dbReference type="ChEBI" id="CHEBI:59776"/>
    </ligand>
</feature>
<comment type="similarity">
    <text evidence="1 8">Belongs to the glyceraldehyde-3-phosphate dehydrogenase family.</text>
</comment>
<reference evidence="11 12" key="1">
    <citation type="submission" date="2019-04" db="EMBL/GenBank/DDBJ databases">
        <title>Lewinella litorea sp. nov., isolated from a marine sand.</title>
        <authorList>
            <person name="Yoon J.-H."/>
        </authorList>
    </citation>
    <scope>NUCLEOTIDE SEQUENCE [LARGE SCALE GENOMIC DNA]</scope>
    <source>
        <strain evidence="11 12">HSMS-39</strain>
    </source>
</reference>
<feature type="binding site" evidence="6">
    <location>
        <position position="32"/>
    </location>
    <ligand>
        <name>NAD(+)</name>
        <dbReference type="ChEBI" id="CHEBI:57540"/>
    </ligand>
</feature>
<evidence type="ECO:0000256" key="9">
    <source>
        <dbReference type="RuleBase" id="RU361160"/>
    </source>
</evidence>
<organism evidence="11 12">
    <name type="scientific">Neolewinella litorea</name>
    <dbReference type="NCBI Taxonomy" id="2562452"/>
    <lineage>
        <taxon>Bacteria</taxon>
        <taxon>Pseudomonadati</taxon>
        <taxon>Bacteroidota</taxon>
        <taxon>Saprospiria</taxon>
        <taxon>Saprospirales</taxon>
        <taxon>Lewinellaceae</taxon>
        <taxon>Neolewinella</taxon>
    </lineage>
</organism>
<dbReference type="SUPFAM" id="SSF55347">
    <property type="entry name" value="Glyceraldehyde-3-phosphate dehydrogenase-like, C-terminal domain"/>
    <property type="match status" value="1"/>
</dbReference>
<dbReference type="PANTHER" id="PTHR43148">
    <property type="entry name" value="GLYCERALDEHYDE-3-PHOSPHATE DEHYDROGENASE 2"/>
    <property type="match status" value="1"/>
</dbReference>
<dbReference type="Pfam" id="PF00044">
    <property type="entry name" value="Gp_dh_N"/>
    <property type="match status" value="1"/>
</dbReference>
<dbReference type="GO" id="GO:0050661">
    <property type="term" value="F:NADP binding"/>
    <property type="evidence" value="ECO:0007669"/>
    <property type="project" value="InterPro"/>
</dbReference>
<dbReference type="CDD" id="cd18126">
    <property type="entry name" value="GAPDH_I_C"/>
    <property type="match status" value="1"/>
</dbReference>
<dbReference type="AlphaFoldDB" id="A0A4S4NJN2"/>
<dbReference type="Pfam" id="PF02800">
    <property type="entry name" value="Gp_dh_C"/>
    <property type="match status" value="1"/>
</dbReference>
<comment type="caution">
    <text evidence="11">The sequence shown here is derived from an EMBL/GenBank/DDBJ whole genome shotgun (WGS) entry which is preliminary data.</text>
</comment>
<dbReference type="GO" id="GO:0016620">
    <property type="term" value="F:oxidoreductase activity, acting on the aldehyde or oxo group of donors, NAD or NADP as acceptor"/>
    <property type="evidence" value="ECO:0007669"/>
    <property type="project" value="InterPro"/>
</dbReference>
<sequence>MAKIAINGFGRIGRITLRTLLEKGLDVVAINDLTDNATLAHLFKYDSVQGNYPGEVTSDDDFIYIDGKKIDALSQRDPSKLPWGDMDIDVVLECTGRFVDKESASQHLQAGAKKVLISAPAKGDVATVVLGVNEDVINAETKIYSNASCTTNCLAPMVKVLDDAFGVEKGFITTVHAYTSDQNLQDGPHKDLRRARAAALNIVPTTTGAAKAVGLVLPHLNGKLDGGAMRVPVPTGSLTDLTAIVKRDVTLEEVDNAFKQAAEGGLKGILAYVDAPYVSSDIVGSKYSSLYDKDQTIVSGSLVKVVAWYDNEAGYSARLADLCERIASL</sequence>
<name>A0A4S4NJN2_9BACT</name>